<organism evidence="2 3">
    <name type="scientific">Dufourea novaeangliae</name>
    <name type="common">Sweat bee</name>
    <dbReference type="NCBI Taxonomy" id="178035"/>
    <lineage>
        <taxon>Eukaryota</taxon>
        <taxon>Metazoa</taxon>
        <taxon>Ecdysozoa</taxon>
        <taxon>Arthropoda</taxon>
        <taxon>Hexapoda</taxon>
        <taxon>Insecta</taxon>
        <taxon>Pterygota</taxon>
        <taxon>Neoptera</taxon>
        <taxon>Endopterygota</taxon>
        <taxon>Hymenoptera</taxon>
        <taxon>Apocrita</taxon>
        <taxon>Aculeata</taxon>
        <taxon>Apoidea</taxon>
        <taxon>Anthophila</taxon>
        <taxon>Halictidae</taxon>
        <taxon>Rophitinae</taxon>
        <taxon>Dufourea</taxon>
    </lineage>
</organism>
<feature type="region of interest" description="Disordered" evidence="1">
    <location>
        <begin position="340"/>
        <end position="368"/>
    </location>
</feature>
<dbReference type="AlphaFoldDB" id="A0A154PSX4"/>
<name>A0A154PSX4_DUFNO</name>
<evidence type="ECO:0000313" key="2">
    <source>
        <dbReference type="EMBL" id="KZC14424.1"/>
    </source>
</evidence>
<keyword evidence="3" id="KW-1185">Reference proteome</keyword>
<feature type="compositionally biased region" description="Acidic residues" evidence="1">
    <location>
        <begin position="564"/>
        <end position="575"/>
    </location>
</feature>
<feature type="region of interest" description="Disordered" evidence="1">
    <location>
        <begin position="241"/>
        <end position="288"/>
    </location>
</feature>
<evidence type="ECO:0000256" key="1">
    <source>
        <dbReference type="SAM" id="MobiDB-lite"/>
    </source>
</evidence>
<proteinExistence type="predicted"/>
<dbReference type="STRING" id="178035.A0A154PSX4"/>
<feature type="region of interest" description="Disordered" evidence="1">
    <location>
        <begin position="511"/>
        <end position="632"/>
    </location>
</feature>
<accession>A0A154PSX4</accession>
<feature type="compositionally biased region" description="Basic residues" evidence="1">
    <location>
        <begin position="241"/>
        <end position="250"/>
    </location>
</feature>
<feature type="region of interest" description="Disordered" evidence="1">
    <location>
        <begin position="445"/>
        <end position="486"/>
    </location>
</feature>
<feature type="compositionally biased region" description="Polar residues" evidence="1">
    <location>
        <begin position="618"/>
        <end position="632"/>
    </location>
</feature>
<gene>
    <name evidence="2" type="ORF">WN55_06883</name>
</gene>
<sequence>MSLSPVANRSFLHGDRKGFTSSEKIVYATLDSLALKRARLPLQLLPTDTNDFKKEENVSVVSSVTGKCDRKVRRMSIPCSFSVFLDLLVNSEIRDSTEYVVGRDVQGKTSEQRIDADNAADKSTIRVVENVEEREFCSGDYEKIELSSSVKKTSLNRRGVETETTSFENETALYSNTGITLKSVSLNDLGDETNTLEAFPVADKSTTTSTGLDHERESNDKKKRHFARNVLHLVPDYLAKGSKRARKKKNSLSSSWSSLRPESMDSRNGTGLDSRYRSKSLSRDESKCREISSPTNFVHVASATNPRLISNVNTVQFGSEQVVITHEEKCATVPLLVSSRDEDTSTENRSEQRSIVAEGTSDRGTSKLGRNIAISETVESRREFLLELRARSAQVLERSQRVKTGECRTDDRQERIYEPPCEPGFPLARANHSFLWSVRAKSRLENCREEEEEEEEEPWSRDRLDRSIEDDIDDGQYDDVGPSDTINQIDHRIATDFDEIIYDDVASPIAKVTPNDSSSNRFKLNEPVEKNTAGSTEIQDDESKRDNDDDDDRHYPLLPNDYSSVDDADTDEMEDNEHGVYDDVGLPSEERVNSLYAGSTTGSIFGKESEWEDLEDPTTGSLSRATKDNGFS</sequence>
<reference evidence="2 3" key="1">
    <citation type="submission" date="2015-07" db="EMBL/GenBank/DDBJ databases">
        <title>The genome of Dufourea novaeangliae.</title>
        <authorList>
            <person name="Pan H."/>
            <person name="Kapheim K."/>
        </authorList>
    </citation>
    <scope>NUCLEOTIDE SEQUENCE [LARGE SCALE GENOMIC DNA]</scope>
    <source>
        <strain evidence="2">0120121106</strain>
        <tissue evidence="2">Whole body</tissue>
    </source>
</reference>
<dbReference type="EMBL" id="KQ435078">
    <property type="protein sequence ID" value="KZC14424.1"/>
    <property type="molecule type" value="Genomic_DNA"/>
</dbReference>
<feature type="compositionally biased region" description="Basic and acidic residues" evidence="1">
    <location>
        <begin position="458"/>
        <end position="469"/>
    </location>
</feature>
<dbReference type="OrthoDB" id="27593at2759"/>
<protein>
    <submittedName>
        <fullName evidence="2">Uncharacterized protein</fullName>
    </submittedName>
</protein>
<feature type="compositionally biased region" description="Acidic residues" evidence="1">
    <location>
        <begin position="448"/>
        <end position="457"/>
    </location>
</feature>
<dbReference type="Proteomes" id="UP000076502">
    <property type="component" value="Unassembled WGS sequence"/>
</dbReference>
<feature type="region of interest" description="Disordered" evidence="1">
    <location>
        <begin position="197"/>
        <end position="226"/>
    </location>
</feature>
<feature type="compositionally biased region" description="Basic and acidic residues" evidence="1">
    <location>
        <begin position="541"/>
        <end position="555"/>
    </location>
</feature>
<evidence type="ECO:0000313" key="3">
    <source>
        <dbReference type="Proteomes" id="UP000076502"/>
    </source>
</evidence>
<feature type="compositionally biased region" description="Basic and acidic residues" evidence="1">
    <location>
        <begin position="340"/>
        <end position="352"/>
    </location>
</feature>